<keyword evidence="2" id="KW-0472">Membrane</keyword>
<comment type="similarity">
    <text evidence="1">Belongs to the SecY/SEC61-alpha family.</text>
</comment>
<dbReference type="GO" id="GO:0015031">
    <property type="term" value="P:protein transport"/>
    <property type="evidence" value="ECO:0007669"/>
    <property type="project" value="InterPro"/>
</dbReference>
<dbReference type="Gene3D" id="1.10.3370.10">
    <property type="entry name" value="SecY subunit domain"/>
    <property type="match status" value="1"/>
</dbReference>
<gene>
    <name evidence="3" type="primary">SC61A</name>
    <name evidence="3" type="ORF">HERIO_937</name>
</gene>
<dbReference type="AlphaFoldDB" id="A0A1X0QBV6"/>
<dbReference type="Pfam" id="PF00344">
    <property type="entry name" value="SecY"/>
    <property type="match status" value="1"/>
</dbReference>
<comment type="caution">
    <text evidence="3">The sequence shown here is derived from an EMBL/GenBank/DDBJ whole genome shotgun (WGS) entry which is preliminary data.</text>
</comment>
<dbReference type="PANTHER" id="PTHR10906">
    <property type="entry name" value="SECY/SEC61-ALPHA FAMILY MEMBER"/>
    <property type="match status" value="1"/>
</dbReference>
<evidence type="ECO:0000313" key="3">
    <source>
        <dbReference type="EMBL" id="ORD97203.1"/>
    </source>
</evidence>
<dbReference type="GO" id="GO:0016020">
    <property type="term" value="C:membrane"/>
    <property type="evidence" value="ECO:0007669"/>
    <property type="project" value="InterPro"/>
</dbReference>
<feature type="transmembrane region" description="Helical" evidence="2">
    <location>
        <begin position="94"/>
        <end position="114"/>
    </location>
</feature>
<dbReference type="Proteomes" id="UP000192356">
    <property type="component" value="Unassembled WGS sequence"/>
</dbReference>
<organism evidence="3 4">
    <name type="scientific">Hepatospora eriocheir</name>
    <dbReference type="NCBI Taxonomy" id="1081669"/>
    <lineage>
        <taxon>Eukaryota</taxon>
        <taxon>Fungi</taxon>
        <taxon>Fungi incertae sedis</taxon>
        <taxon>Microsporidia</taxon>
        <taxon>Hepatosporidae</taxon>
        <taxon>Hepatospora</taxon>
    </lineage>
</organism>
<evidence type="ECO:0000256" key="1">
    <source>
        <dbReference type="RuleBase" id="RU004349"/>
    </source>
</evidence>
<dbReference type="EMBL" id="LVKB01000036">
    <property type="protein sequence ID" value="ORD97203.1"/>
    <property type="molecule type" value="Genomic_DNA"/>
</dbReference>
<evidence type="ECO:0000313" key="4">
    <source>
        <dbReference type="Proteomes" id="UP000192356"/>
    </source>
</evidence>
<evidence type="ECO:0000256" key="2">
    <source>
        <dbReference type="SAM" id="Phobius"/>
    </source>
</evidence>
<dbReference type="InterPro" id="IPR002208">
    <property type="entry name" value="SecY/SEC61-alpha"/>
</dbReference>
<dbReference type="VEuPathDB" id="MicrosporidiaDB:A0H76_1610"/>
<keyword evidence="2" id="KW-1133">Transmembrane helix</keyword>
<feature type="transmembrane region" description="Helical" evidence="2">
    <location>
        <begin position="36"/>
        <end position="53"/>
    </location>
</feature>
<dbReference type="SUPFAM" id="SSF103491">
    <property type="entry name" value="Preprotein translocase SecY subunit"/>
    <property type="match status" value="1"/>
</dbReference>
<keyword evidence="4" id="KW-1185">Reference proteome</keyword>
<keyword evidence="2" id="KW-0812">Transmembrane</keyword>
<dbReference type="OrthoDB" id="2191217at2759"/>
<reference evidence="3 4" key="1">
    <citation type="journal article" date="2017" name="Environ. Microbiol.">
        <title>Decay of the glycolytic pathway and adaptation to intranuclear parasitism within Enterocytozoonidae microsporidia.</title>
        <authorList>
            <person name="Wiredu Boakye D."/>
            <person name="Jaroenlak P."/>
            <person name="Prachumwat A."/>
            <person name="Williams T.A."/>
            <person name="Bateman K.S."/>
            <person name="Itsathitphaisarn O."/>
            <person name="Sritunyalucksana K."/>
            <person name="Paszkiewicz K.H."/>
            <person name="Moore K.A."/>
            <person name="Stentiford G.D."/>
            <person name="Williams B.A."/>
        </authorList>
    </citation>
    <scope>NUCLEOTIDE SEQUENCE [LARGE SCALE GENOMIC DNA]</scope>
    <source>
        <strain evidence="3 4">GB1</strain>
    </source>
</reference>
<dbReference type="InterPro" id="IPR023201">
    <property type="entry name" value="SecY_dom_sf"/>
</dbReference>
<sequence>MGVWDFKINVGNVPVSGISYLLTPPFSFYDGISRPFYLLFYISFNLIASAFISKNWTDNQSDSSAKVYQKFKENGMIIKGVRETNTYNVLNDNITIASILSGLVTASVIMFCDITSTISSGTNMFLAASIINQYVKMVMEDSYTSGRSK</sequence>
<accession>A0A1X0QBV6</accession>
<dbReference type="VEuPathDB" id="MicrosporidiaDB:HERIO_937"/>
<name>A0A1X0QBV6_9MICR</name>
<protein>
    <submittedName>
        <fullName evidence="3">SC61A</fullName>
    </submittedName>
</protein>
<proteinExistence type="inferred from homology"/>